<name>A0ABQ5K8K8_9EUKA</name>
<dbReference type="InterPro" id="IPR013087">
    <property type="entry name" value="Znf_C2H2_type"/>
</dbReference>
<feature type="domain" description="C2H2-type" evidence="3">
    <location>
        <begin position="74"/>
        <end position="101"/>
    </location>
</feature>
<dbReference type="SUPFAM" id="SSF57850">
    <property type="entry name" value="RING/U-box"/>
    <property type="match status" value="1"/>
</dbReference>
<organism evidence="4 5">
    <name type="scientific">Aduncisulcus paluster</name>
    <dbReference type="NCBI Taxonomy" id="2918883"/>
    <lineage>
        <taxon>Eukaryota</taxon>
        <taxon>Metamonada</taxon>
        <taxon>Carpediemonas-like organisms</taxon>
        <taxon>Aduncisulcus</taxon>
    </lineage>
</organism>
<dbReference type="Gene3D" id="3.30.40.10">
    <property type="entry name" value="Zinc/RING finger domain, C3HC4 (zinc finger)"/>
    <property type="match status" value="1"/>
</dbReference>
<sequence>VQVLDLVNKINAGVVATHDDEIILQFIERNIKTLDKIKDKSFVQITDSGEKQREESMQKLYEKHQGYPGFVGGKKCGWCGKEFKCRGALMDHVRKYSADWNPVLKKFVPFFQDQCHAGHEQIVRSHKKRAFIDFLAERFTKGIKTCPCETCDQKEREFDSVNHMIAHFSHISKKSVICPSDLADFPSHLNLHYPEVERLLKEEQDAALEEDFKRQTGSCVICLDHAVDCMCSPCGHACACMECLKKWLFDIPGAESTCPICREVVYQIVPMKYIPDPSADPDEVFEVFFSGRF</sequence>
<protein>
    <submittedName>
        <fullName evidence="4">RING finger domain protein</fullName>
    </submittedName>
</protein>
<keyword evidence="5" id="KW-1185">Reference proteome</keyword>
<proteinExistence type="predicted"/>
<feature type="non-terminal residue" evidence="4">
    <location>
        <position position="1"/>
    </location>
</feature>
<evidence type="ECO:0000259" key="3">
    <source>
        <dbReference type="PROSITE" id="PS50157"/>
    </source>
</evidence>
<comment type="caution">
    <text evidence="4">The sequence shown here is derived from an EMBL/GenBank/DDBJ whole genome shotgun (WGS) entry which is preliminary data.</text>
</comment>
<keyword evidence="1" id="KW-0862">Zinc</keyword>
<dbReference type="Proteomes" id="UP001057375">
    <property type="component" value="Unassembled WGS sequence"/>
</dbReference>
<reference evidence="4" key="1">
    <citation type="submission" date="2022-03" db="EMBL/GenBank/DDBJ databases">
        <title>Draft genome sequence of Aduncisulcus paluster, a free-living microaerophilic Fornicata.</title>
        <authorList>
            <person name="Yuyama I."/>
            <person name="Kume K."/>
            <person name="Tamura T."/>
            <person name="Inagaki Y."/>
            <person name="Hashimoto T."/>
        </authorList>
    </citation>
    <scope>NUCLEOTIDE SEQUENCE</scope>
    <source>
        <strain evidence="4">NY0171</strain>
    </source>
</reference>
<keyword evidence="1" id="KW-0479">Metal-binding</keyword>
<evidence type="ECO:0000313" key="4">
    <source>
        <dbReference type="EMBL" id="GKT27660.1"/>
    </source>
</evidence>
<dbReference type="PROSITE" id="PS50157">
    <property type="entry name" value="ZINC_FINGER_C2H2_2"/>
    <property type="match status" value="1"/>
</dbReference>
<evidence type="ECO:0000256" key="1">
    <source>
        <dbReference type="PROSITE-ProRule" id="PRU00042"/>
    </source>
</evidence>
<feature type="domain" description="RING-type" evidence="2">
    <location>
        <begin position="219"/>
        <end position="262"/>
    </location>
</feature>
<accession>A0ABQ5K8K8</accession>
<dbReference type="InterPro" id="IPR013083">
    <property type="entry name" value="Znf_RING/FYVE/PHD"/>
</dbReference>
<evidence type="ECO:0000313" key="5">
    <source>
        <dbReference type="Proteomes" id="UP001057375"/>
    </source>
</evidence>
<dbReference type="EMBL" id="BQXS01000037">
    <property type="protein sequence ID" value="GKT27660.1"/>
    <property type="molecule type" value="Genomic_DNA"/>
</dbReference>
<dbReference type="PROSITE" id="PS50089">
    <property type="entry name" value="ZF_RING_2"/>
    <property type="match status" value="1"/>
</dbReference>
<dbReference type="Pfam" id="PF13920">
    <property type="entry name" value="zf-C3HC4_3"/>
    <property type="match status" value="1"/>
</dbReference>
<keyword evidence="1" id="KW-0863">Zinc-finger</keyword>
<evidence type="ECO:0000259" key="2">
    <source>
        <dbReference type="PROSITE" id="PS50089"/>
    </source>
</evidence>
<gene>
    <name evidence="4" type="ORF">ADUPG1_000125</name>
</gene>
<dbReference type="InterPro" id="IPR001841">
    <property type="entry name" value="Znf_RING"/>
</dbReference>